<accession>A0A2S6G5H8</accession>
<dbReference type="AlphaFoldDB" id="A0A2S6G5H8"/>
<proteinExistence type="predicted"/>
<dbReference type="OrthoDB" id="6885865at2"/>
<sequence>MAYSSRAQKSIDGVIALKDFLNDVSANPGIYSDNKELMSDLKDQRRTASLDIEFFVDNKSRRTSPMSINTLKKYANEIFDSGFELINKLRINALDAINHYLEKEKAPNKRIKAGLQKKVSELEQLLEEHRKVNLILLQSVASALQSFKNIMSTKKIEAKDKLCSDSAERLRAIISINPAPYNYVYDNVVNISPFRDHLR</sequence>
<dbReference type="EMBL" id="PTIU01000015">
    <property type="protein sequence ID" value="PPK54343.1"/>
    <property type="molecule type" value="Genomic_DNA"/>
</dbReference>
<name>A0A2S6G5H8_9GAMM</name>
<comment type="caution">
    <text evidence="2">The sequence shown here is derived from an EMBL/GenBank/DDBJ whole genome shotgun (WGS) entry which is preliminary data.</text>
</comment>
<dbReference type="Proteomes" id="UP000239446">
    <property type="component" value="Unassembled WGS sequence"/>
</dbReference>
<dbReference type="RefSeq" id="WP_104416393.1">
    <property type="nucleotide sequence ID" value="NZ_PTIT01000016.1"/>
</dbReference>
<evidence type="ECO:0000313" key="1">
    <source>
        <dbReference type="EMBL" id="PPK51107.1"/>
    </source>
</evidence>
<dbReference type="Proteomes" id="UP000239648">
    <property type="component" value="Unassembled WGS sequence"/>
</dbReference>
<evidence type="ECO:0000313" key="4">
    <source>
        <dbReference type="Proteomes" id="UP000239648"/>
    </source>
</evidence>
<dbReference type="EMBL" id="PTIT01000016">
    <property type="protein sequence ID" value="PPK51107.1"/>
    <property type="molecule type" value="Genomic_DNA"/>
</dbReference>
<reference evidence="1 4" key="1">
    <citation type="submission" date="2018-02" db="EMBL/GenBank/DDBJ databases">
        <title>Deep subsurface shale carbon reservoir microbial communities from Ohio and West Virginia, USA.</title>
        <authorList>
            <person name="Wrighton K."/>
        </authorList>
    </citation>
    <scope>NUCLEOTIDE SEQUENCE [LARGE SCALE GENOMIC DNA]</scope>
    <source>
        <strain evidence="1 4">UTICA-S1B6</strain>
    </source>
</reference>
<evidence type="ECO:0000313" key="2">
    <source>
        <dbReference type="EMBL" id="PPK54343.1"/>
    </source>
</evidence>
<keyword evidence="4" id="KW-1185">Reference proteome</keyword>
<protein>
    <submittedName>
        <fullName evidence="2">Uncharacterized protein</fullName>
    </submittedName>
</protein>
<evidence type="ECO:0000313" key="3">
    <source>
        <dbReference type="Proteomes" id="UP000239446"/>
    </source>
</evidence>
<reference evidence="2 3" key="2">
    <citation type="submission" date="2018-02" db="EMBL/GenBank/DDBJ databases">
        <title>Subsurface microbial communities from deep shales in Ohio and West Virginia, USA.</title>
        <authorList>
            <person name="Wrighton K."/>
        </authorList>
    </citation>
    <scope>NUCLEOTIDE SEQUENCE [LARGE SCALE GENOMIC DNA]</scope>
    <source>
        <strain evidence="2 3">UTICA-S1B9</strain>
    </source>
</reference>
<organism evidence="2 3">
    <name type="scientific">Marinobacter persicus</name>
    <dbReference type="NCBI Taxonomy" id="930118"/>
    <lineage>
        <taxon>Bacteria</taxon>
        <taxon>Pseudomonadati</taxon>
        <taxon>Pseudomonadota</taxon>
        <taxon>Gammaproteobacteria</taxon>
        <taxon>Pseudomonadales</taxon>
        <taxon>Marinobacteraceae</taxon>
        <taxon>Marinobacter</taxon>
    </lineage>
</organism>
<gene>
    <name evidence="2" type="ORF">B0H24_10153</name>
    <name evidence="1" type="ORF">BY455_11665</name>
</gene>